<dbReference type="Pfam" id="PF12937">
    <property type="entry name" value="F-box-like"/>
    <property type="match status" value="1"/>
</dbReference>
<dbReference type="InterPro" id="IPR011051">
    <property type="entry name" value="RmlC_Cupin_sf"/>
</dbReference>
<evidence type="ECO:0000256" key="3">
    <source>
        <dbReference type="ARBA" id="ARBA00022737"/>
    </source>
</evidence>
<dbReference type="PROSITE" id="PS50181">
    <property type="entry name" value="FBOX"/>
    <property type="match status" value="1"/>
</dbReference>
<gene>
    <name evidence="7" type="ORF">B0A49_02113</name>
</gene>
<accession>A0A4V5NIL7</accession>
<dbReference type="PROSITE" id="PS51257">
    <property type="entry name" value="PROKAR_LIPOPROTEIN"/>
    <property type="match status" value="1"/>
</dbReference>
<dbReference type="PRINTS" id="PR00320">
    <property type="entry name" value="GPROTEINBRPT"/>
</dbReference>
<evidence type="ECO:0000313" key="8">
    <source>
        <dbReference type="Proteomes" id="UP000308768"/>
    </source>
</evidence>
<protein>
    <recommendedName>
        <fullName evidence="6">F-box domain-containing protein</fullName>
    </recommendedName>
</protein>
<dbReference type="STRING" id="331657.A0A4V5NIL7"/>
<dbReference type="SMART" id="SM00256">
    <property type="entry name" value="FBOX"/>
    <property type="match status" value="1"/>
</dbReference>
<dbReference type="InterPro" id="IPR019775">
    <property type="entry name" value="WD40_repeat_CS"/>
</dbReference>
<dbReference type="PROSITE" id="PS00678">
    <property type="entry name" value="WD_REPEATS_1"/>
    <property type="match status" value="3"/>
</dbReference>
<evidence type="ECO:0000256" key="1">
    <source>
        <dbReference type="ARBA" id="ARBA00007968"/>
    </source>
</evidence>
<feature type="domain" description="F-box" evidence="6">
    <location>
        <begin position="226"/>
        <end position="272"/>
    </location>
</feature>
<dbReference type="Gene3D" id="2.60.120.10">
    <property type="entry name" value="Jelly Rolls"/>
    <property type="match status" value="1"/>
</dbReference>
<dbReference type="InterPro" id="IPR020472">
    <property type="entry name" value="WD40_PAC1"/>
</dbReference>
<evidence type="ECO:0000259" key="6">
    <source>
        <dbReference type="PROSITE" id="PS50181"/>
    </source>
</evidence>
<dbReference type="CDD" id="cd02231">
    <property type="entry name" value="cupin_BLL6423-like"/>
    <property type="match status" value="1"/>
</dbReference>
<dbReference type="Gene3D" id="3.40.720.10">
    <property type="entry name" value="Alkaline Phosphatase, subunit A"/>
    <property type="match status" value="1"/>
</dbReference>
<comment type="similarity">
    <text evidence="1">Belongs to the WD repeat MET30/SCONB/SCON-2 family.</text>
</comment>
<feature type="repeat" description="WD" evidence="4">
    <location>
        <begin position="491"/>
        <end position="522"/>
    </location>
</feature>
<feature type="repeat" description="WD" evidence="4">
    <location>
        <begin position="411"/>
        <end position="450"/>
    </location>
</feature>
<proteinExistence type="inferred from homology"/>
<dbReference type="SUPFAM" id="SSF51182">
    <property type="entry name" value="RmlC-like cupins"/>
    <property type="match status" value="1"/>
</dbReference>
<evidence type="ECO:0000256" key="5">
    <source>
        <dbReference type="SAM" id="MobiDB-lite"/>
    </source>
</evidence>
<feature type="compositionally biased region" description="Polar residues" evidence="5">
    <location>
        <begin position="48"/>
        <end position="59"/>
    </location>
</feature>
<dbReference type="InterPro" id="IPR017850">
    <property type="entry name" value="Alkaline_phosphatase_core_sf"/>
</dbReference>
<dbReference type="Proteomes" id="UP000308768">
    <property type="component" value="Unassembled WGS sequence"/>
</dbReference>
<dbReference type="SUPFAM" id="SSF81383">
    <property type="entry name" value="F-box domain"/>
    <property type="match status" value="1"/>
</dbReference>
<dbReference type="Pfam" id="PF00400">
    <property type="entry name" value="WD40"/>
    <property type="match status" value="5"/>
</dbReference>
<dbReference type="CDD" id="cd00200">
    <property type="entry name" value="WD40"/>
    <property type="match status" value="1"/>
</dbReference>
<dbReference type="SUPFAM" id="SSF50978">
    <property type="entry name" value="WD40 repeat-like"/>
    <property type="match status" value="1"/>
</dbReference>
<feature type="repeat" description="WD" evidence="4">
    <location>
        <begin position="577"/>
        <end position="609"/>
    </location>
</feature>
<dbReference type="InterPro" id="IPR015943">
    <property type="entry name" value="WD40/YVTN_repeat-like_dom_sf"/>
</dbReference>
<feature type="repeat" description="WD" evidence="4">
    <location>
        <begin position="451"/>
        <end position="490"/>
    </location>
</feature>
<feature type="repeat" description="WD" evidence="4">
    <location>
        <begin position="328"/>
        <end position="367"/>
    </location>
</feature>
<dbReference type="PANTHER" id="PTHR14604:SF4">
    <property type="entry name" value="F-BOX DOMAIN-CONTAINING PROTEIN"/>
    <property type="match status" value="1"/>
</dbReference>
<feature type="region of interest" description="Disordered" evidence="5">
    <location>
        <begin position="704"/>
        <end position="739"/>
    </location>
</feature>
<dbReference type="EMBL" id="NAJN01000193">
    <property type="protein sequence ID" value="TKA77319.1"/>
    <property type="molecule type" value="Genomic_DNA"/>
</dbReference>
<keyword evidence="8" id="KW-1185">Reference proteome</keyword>
<dbReference type="InterPro" id="IPR002591">
    <property type="entry name" value="Phosphodiest/P_Trfase"/>
</dbReference>
<dbReference type="InterPro" id="IPR014710">
    <property type="entry name" value="RmlC-like_jellyroll"/>
</dbReference>
<dbReference type="PROSITE" id="PS50082">
    <property type="entry name" value="WD_REPEATS_2"/>
    <property type="match status" value="5"/>
</dbReference>
<evidence type="ECO:0000256" key="2">
    <source>
        <dbReference type="ARBA" id="ARBA00022574"/>
    </source>
</evidence>
<dbReference type="OrthoDB" id="2118639at2759"/>
<dbReference type="InterPro" id="IPR001810">
    <property type="entry name" value="F-box_dom"/>
</dbReference>
<organism evidence="7 8">
    <name type="scientific">Cryomyces minteri</name>
    <dbReference type="NCBI Taxonomy" id="331657"/>
    <lineage>
        <taxon>Eukaryota</taxon>
        <taxon>Fungi</taxon>
        <taxon>Dikarya</taxon>
        <taxon>Ascomycota</taxon>
        <taxon>Pezizomycotina</taxon>
        <taxon>Dothideomycetes</taxon>
        <taxon>Dothideomycetes incertae sedis</taxon>
        <taxon>Cryomyces</taxon>
    </lineage>
</organism>
<dbReference type="InterPro" id="IPR036047">
    <property type="entry name" value="F-box-like_dom_sf"/>
</dbReference>
<dbReference type="Gene3D" id="1.20.1280.50">
    <property type="match status" value="1"/>
</dbReference>
<dbReference type="InterPro" id="IPR001680">
    <property type="entry name" value="WD40_rpt"/>
</dbReference>
<feature type="compositionally biased region" description="Basic and acidic residues" evidence="5">
    <location>
        <begin position="60"/>
        <end position="70"/>
    </location>
</feature>
<dbReference type="Gene3D" id="2.130.10.10">
    <property type="entry name" value="YVTN repeat-like/Quinoprotein amine dehydrogenase"/>
    <property type="match status" value="2"/>
</dbReference>
<name>A0A4V5NIL7_9PEZI</name>
<evidence type="ECO:0000256" key="4">
    <source>
        <dbReference type="PROSITE-ProRule" id="PRU00221"/>
    </source>
</evidence>
<dbReference type="Pfam" id="PF01663">
    <property type="entry name" value="Phosphodiest"/>
    <property type="match status" value="1"/>
</dbReference>
<evidence type="ECO:0000313" key="7">
    <source>
        <dbReference type="EMBL" id="TKA77319.1"/>
    </source>
</evidence>
<dbReference type="PANTHER" id="PTHR14604">
    <property type="entry name" value="WD40 REPEAT PF20"/>
    <property type="match status" value="1"/>
</dbReference>
<comment type="caution">
    <text evidence="7">The sequence shown here is derived from an EMBL/GenBank/DDBJ whole genome shotgun (WGS) entry which is preliminary data.</text>
</comment>
<dbReference type="SMART" id="SM00320">
    <property type="entry name" value="WD40"/>
    <property type="match status" value="7"/>
</dbReference>
<keyword evidence="3" id="KW-0677">Repeat</keyword>
<reference evidence="7 8" key="1">
    <citation type="submission" date="2017-03" db="EMBL/GenBank/DDBJ databases">
        <title>Genomes of endolithic fungi from Antarctica.</title>
        <authorList>
            <person name="Coleine C."/>
            <person name="Masonjones S."/>
            <person name="Stajich J.E."/>
        </authorList>
    </citation>
    <scope>NUCLEOTIDE SEQUENCE [LARGE SCALE GENOMIC DNA]</scope>
    <source>
        <strain evidence="7 8">CCFEE 5187</strain>
    </source>
</reference>
<dbReference type="SUPFAM" id="SSF53649">
    <property type="entry name" value="Alkaline phosphatase-like"/>
    <property type="match status" value="1"/>
</dbReference>
<dbReference type="InterPro" id="IPR036322">
    <property type="entry name" value="WD40_repeat_dom_sf"/>
</dbReference>
<feature type="region of interest" description="Disordered" evidence="5">
    <location>
        <begin position="33"/>
        <end position="103"/>
    </location>
</feature>
<keyword evidence="2 4" id="KW-0853">WD repeat</keyword>
<dbReference type="PROSITE" id="PS50294">
    <property type="entry name" value="WD_REPEATS_REGION"/>
    <property type="match status" value="4"/>
</dbReference>
<sequence length="1371" mass="149241">MSEPRPRAATTSAHAVSSCPSYVEDSNVYCAAPLSTGNSLQAPPPYMSQDNGDVTTGTSERMRDNWRERSTITFANERPVEGKGRRPSKSSQESGENDYGHGHGVKKMLRRFSLSSRSHFHQGVAKATKVKGPADVSTGVYDSNQEFNDAEIENQSWMGASARAAAALQNEQHHTAKPQMVDLQRRDTAKSSRVVVLPRDADSGVWGVAGVPAEDVGDSLAHMPRVDPVSYLPAELTALVFENLDAKSLARAQCVSKTWHHAAMSRHVWREVFLARYLKKPAVSPPPPQIGGKGIGKRRPEQDWQRMHKARKIIDRNWNAGDGKAIYMAGHTDSVYCVQFDEEKIITGSRDRTIRVWDINTYKCLRVIGGPATRPVPGPKELKTVEPPFLHHVEPSVNGTPAGDSIFHVPSDYHSASILCLQYDDEIMVTGSSDSTLIVWDIKTYEPIKRLVKHASGVLDVAFDDNYIVSCSKDSTITIWDRKTLEPKQVLHGHKGPVNAVQLRGNLLVSASGDGIAKLWNLGNGTGPAHPVREFNSKDRGLAAVEFSEDANYVLAGGNDHITYKFDTNTGAEVHTYLGHTNLVRSLYLDAHNNRVISGSYDLSLRVYDYADDPAQGQRGGREIAVFPEWTTSWMLAAKSDYRRIVSTSQDGRILMIDFGLDVDGAELLEGRYRFSVYFAPSSISFTAQLPFQITQLTSEPSINSLRHIQPPPSTPAMSSSSQPPNPGQLPSNLPGVSAYLTGHNEQGQAIVQSARPGKWTAFDADKMEFDVVYTTSQSPPDLNDDADMKTHDALMGSKKLGLVNPGGSVCRIVDFAPGYDCMMHRTRSLDYGIVLEGSIELLLDSGEKQLMHRGDVAVQRATMHAWRNPSETEWARMIFVLQDFAGVLSTASAHGGWGNWGKEQEQDGWNVKQNSYKHVAVFSVDGMHGSDVEKYLAVRPNSNISQLLQHGYEYTDAYTTAPSDSFPGSMAQFTGATPKTTGVWYDDIWVRDYYDAGSNCTGPPGAEVQYAENIDYNSTLLWSGGIDPASLPETLVNGKCQKVYPHNHLRVNTIWEVVHSKGLQTAYADKHPAYDIVRGPSGTGLSVGYFPEIQSVDNTVAATIAYDRLHVNAWLDWLDVATPEHSEGALSAIPTLFGGNFQAVSVAQKTVGYQATAGNPFTPALLQAFDFVDASLGAVVAKLKAKNLYNSTLIVVASKHGQAAIDPKLYAKIDPTLIANLTGVAVEWQTSDDIALLFLNNSADTAKAAANLKANAAQAHIRSVIYGANLTASGFGDPAKDPAVPDIIVQPENGIIYTTSKAKIAEHGGISDDDREVACFVSSPGLKAQKIAARVNTTQVGPTILQALGFDAAELQGAKSEGTKALPGFY</sequence>
<dbReference type="InterPro" id="IPR050995">
    <property type="entry name" value="WD-F-box_domain-protein"/>
</dbReference>